<dbReference type="Proteomes" id="UP000559256">
    <property type="component" value="Unassembled WGS sequence"/>
</dbReference>
<protein>
    <recommendedName>
        <fullName evidence="4">RED-like N-terminal domain-containing protein</fullName>
    </recommendedName>
</protein>
<comment type="caution">
    <text evidence="5">The sequence shown here is derived from an EMBL/GenBank/DDBJ whole genome shotgun (WGS) entry which is preliminary data.</text>
</comment>
<feature type="compositionally biased region" description="Basic and acidic residues" evidence="3">
    <location>
        <begin position="429"/>
        <end position="461"/>
    </location>
</feature>
<feature type="domain" description="RED-like N-terminal" evidence="4">
    <location>
        <begin position="52"/>
        <end position="160"/>
    </location>
</feature>
<feature type="region of interest" description="Disordered" evidence="3">
    <location>
        <begin position="134"/>
        <end position="396"/>
    </location>
</feature>
<feature type="compositionally biased region" description="Basic and acidic residues" evidence="3">
    <location>
        <begin position="58"/>
        <end position="74"/>
    </location>
</feature>
<name>A0A8H5CYD9_9AGAR</name>
<keyword evidence="2" id="KW-0539">Nucleus</keyword>
<dbReference type="InterPro" id="IPR012916">
    <property type="entry name" value="RED_N"/>
</dbReference>
<feature type="compositionally biased region" description="Basic and acidic residues" evidence="3">
    <location>
        <begin position="168"/>
        <end position="178"/>
    </location>
</feature>
<evidence type="ECO:0000256" key="1">
    <source>
        <dbReference type="ARBA" id="ARBA00004123"/>
    </source>
</evidence>
<evidence type="ECO:0000313" key="5">
    <source>
        <dbReference type="EMBL" id="KAF5350225.1"/>
    </source>
</evidence>
<feature type="region of interest" description="Disordered" evidence="3">
    <location>
        <begin position="413"/>
        <end position="461"/>
    </location>
</feature>
<keyword evidence="6" id="KW-1185">Reference proteome</keyword>
<feature type="compositionally biased region" description="Polar residues" evidence="3">
    <location>
        <begin position="11"/>
        <end position="32"/>
    </location>
</feature>
<dbReference type="AlphaFoldDB" id="A0A8H5CYD9"/>
<dbReference type="Pfam" id="PF07808">
    <property type="entry name" value="RED_N"/>
    <property type="match status" value="1"/>
</dbReference>
<sequence length="461" mass="50627">MDQDSFRRLLNSGSGTSSQSRPTVVSKQTRASLFSKADSKPSTSKEDEASFKPRKVKKLNDKYRDRASERRTGEGNDYADVESVLEDFERRTVNQDKHVVDEHRQYLGGDSEHTILVKGLDMALLQANKAKAAQSTEEDDSLENAYLEAASTSTPDVTSSTAVPKKRTREDIIRELKGKRTAGSDVKDAAKDVTVDKGKFKPIGFKPIGSSTEEKNKNKKKKGKADGDGERKKKKRKVDAVQEDKATGNSSIPPPDGNADAKLSESAPANVEKESPPKPLSLLKKIIPAPPEDDDDIFADAGEYEGVELGDDDDEEEDVVDTAERDKPKEDVAQPNAPGNWFKMDDDPESVEKPLNSPPSPASKPTKLPQPSVLHNEDDDNASGDEQPMRLVPLSGSAVPSIKDFLAMDEAAETAEKKRKRKEKRKGIKAADSDEKQLTAEAKANRDYQRLKSYTDKSSAK</sequence>
<dbReference type="GO" id="GO:0005634">
    <property type="term" value="C:nucleus"/>
    <property type="evidence" value="ECO:0007669"/>
    <property type="project" value="UniProtKB-SubCell"/>
</dbReference>
<feature type="region of interest" description="Disordered" evidence="3">
    <location>
        <begin position="1"/>
        <end position="80"/>
    </location>
</feature>
<evidence type="ECO:0000313" key="6">
    <source>
        <dbReference type="Proteomes" id="UP000559256"/>
    </source>
</evidence>
<dbReference type="PANTHER" id="PTHR12765">
    <property type="entry name" value="RED PROTEIN IK FACTOR CYTOKINE IK"/>
    <property type="match status" value="1"/>
</dbReference>
<dbReference type="InterPro" id="IPR039896">
    <property type="entry name" value="Red-like"/>
</dbReference>
<feature type="compositionally biased region" description="Basic and acidic residues" evidence="3">
    <location>
        <begin position="37"/>
        <end position="51"/>
    </location>
</feature>
<organism evidence="5 6">
    <name type="scientific">Tetrapyrgos nigripes</name>
    <dbReference type="NCBI Taxonomy" id="182062"/>
    <lineage>
        <taxon>Eukaryota</taxon>
        <taxon>Fungi</taxon>
        <taxon>Dikarya</taxon>
        <taxon>Basidiomycota</taxon>
        <taxon>Agaricomycotina</taxon>
        <taxon>Agaricomycetes</taxon>
        <taxon>Agaricomycetidae</taxon>
        <taxon>Agaricales</taxon>
        <taxon>Marasmiineae</taxon>
        <taxon>Marasmiaceae</taxon>
        <taxon>Tetrapyrgos</taxon>
    </lineage>
</organism>
<proteinExistence type="predicted"/>
<dbReference type="EMBL" id="JAACJM010000076">
    <property type="protein sequence ID" value="KAF5350225.1"/>
    <property type="molecule type" value="Genomic_DNA"/>
</dbReference>
<feature type="compositionally biased region" description="Basic and acidic residues" evidence="3">
    <location>
        <begin position="322"/>
        <end position="332"/>
    </location>
</feature>
<accession>A0A8H5CYD9</accession>
<evidence type="ECO:0000256" key="2">
    <source>
        <dbReference type="ARBA" id="ARBA00023242"/>
    </source>
</evidence>
<evidence type="ECO:0000259" key="4">
    <source>
        <dbReference type="Pfam" id="PF07808"/>
    </source>
</evidence>
<feature type="compositionally biased region" description="Basic residues" evidence="3">
    <location>
        <begin position="417"/>
        <end position="428"/>
    </location>
</feature>
<reference evidence="5 6" key="1">
    <citation type="journal article" date="2020" name="ISME J.">
        <title>Uncovering the hidden diversity of litter-decomposition mechanisms in mushroom-forming fungi.</title>
        <authorList>
            <person name="Floudas D."/>
            <person name="Bentzer J."/>
            <person name="Ahren D."/>
            <person name="Johansson T."/>
            <person name="Persson P."/>
            <person name="Tunlid A."/>
        </authorList>
    </citation>
    <scope>NUCLEOTIDE SEQUENCE [LARGE SCALE GENOMIC DNA]</scope>
    <source>
        <strain evidence="5 6">CBS 291.85</strain>
    </source>
</reference>
<gene>
    <name evidence="5" type="ORF">D9758_007786</name>
</gene>
<dbReference type="OrthoDB" id="3366823at2759"/>
<feature type="compositionally biased region" description="Acidic residues" evidence="3">
    <location>
        <begin position="291"/>
        <end position="321"/>
    </location>
</feature>
<feature type="compositionally biased region" description="Polar residues" evidence="3">
    <location>
        <begin position="150"/>
        <end position="162"/>
    </location>
</feature>
<evidence type="ECO:0000256" key="3">
    <source>
        <dbReference type="SAM" id="MobiDB-lite"/>
    </source>
</evidence>
<feature type="compositionally biased region" description="Basic and acidic residues" evidence="3">
    <location>
        <begin position="185"/>
        <end position="199"/>
    </location>
</feature>
<comment type="subcellular location">
    <subcellularLocation>
        <location evidence="1">Nucleus</location>
    </subcellularLocation>
</comment>